<sequence length="476" mass="52787">MTWRASGSVSHPRKNRPSSRRIFPIIVSIYMCLLGFILWRMSYVTIRPPMESSSHMPDSRLIVPLPHIITRDMPIYTDELAKIAIRPGPWRCVGRNDDDADDARRPSGAATTNDGTIFAFVHVYKTAGSTMRTFFHELAYACRRTWVSLAKCTGLLPSSIESRDGRWRPCMIEEVADGRGRRKAQYVRVGGRDYRRFHFGKISNPTFESKVDIFGGHVRLGTGDRIYRNSTRSGGRGGVVRYIVFLRDPVERYVSGVLYQNKVSGRNEGLEEVVKKIKDRIANARKDDKYWDKSLSYLLTPAQRVATTKSNSTPSSTAGRPPSGAEARAMLAIRNLYEYNVIVGMTERMAESLAILRHVFLRSGMEIPLKDDGAEAVFKKYGLLVAPLTEDGIGNRTLPSVSAVGVLEHPRGDLSTSAVVAGSRGRGRPPVCCQSRCPLRLASPLVVCCVFVTTTTTTTMASAGPVRREHSPGCGI</sequence>
<protein>
    <submittedName>
        <fullName evidence="2">Uncharacterized protein</fullName>
    </submittedName>
</protein>
<evidence type="ECO:0000313" key="3">
    <source>
        <dbReference type="Proteomes" id="UP001530377"/>
    </source>
</evidence>
<evidence type="ECO:0000256" key="1">
    <source>
        <dbReference type="SAM" id="Phobius"/>
    </source>
</evidence>
<keyword evidence="1" id="KW-1133">Transmembrane helix</keyword>
<evidence type="ECO:0000313" key="2">
    <source>
        <dbReference type="EMBL" id="KAL3823733.1"/>
    </source>
</evidence>
<dbReference type="Proteomes" id="UP001530377">
    <property type="component" value="Unassembled WGS sequence"/>
</dbReference>
<keyword evidence="3" id="KW-1185">Reference proteome</keyword>
<organism evidence="2 3">
    <name type="scientific">Cyclostephanos tholiformis</name>
    <dbReference type="NCBI Taxonomy" id="382380"/>
    <lineage>
        <taxon>Eukaryota</taxon>
        <taxon>Sar</taxon>
        <taxon>Stramenopiles</taxon>
        <taxon>Ochrophyta</taxon>
        <taxon>Bacillariophyta</taxon>
        <taxon>Coscinodiscophyceae</taxon>
        <taxon>Thalassiosirophycidae</taxon>
        <taxon>Stephanodiscales</taxon>
        <taxon>Stephanodiscaceae</taxon>
        <taxon>Cyclostephanos</taxon>
    </lineage>
</organism>
<keyword evidence="1" id="KW-0472">Membrane</keyword>
<gene>
    <name evidence="2" type="ORF">ACHAXA_004826</name>
</gene>
<dbReference type="EMBL" id="JALLPB020000030">
    <property type="protein sequence ID" value="KAL3823733.1"/>
    <property type="molecule type" value="Genomic_DNA"/>
</dbReference>
<dbReference type="AlphaFoldDB" id="A0ABD3SGX9"/>
<reference evidence="2 3" key="1">
    <citation type="submission" date="2024-10" db="EMBL/GenBank/DDBJ databases">
        <title>Updated reference genomes for cyclostephanoid diatoms.</title>
        <authorList>
            <person name="Roberts W.R."/>
            <person name="Alverson A.J."/>
        </authorList>
    </citation>
    <scope>NUCLEOTIDE SEQUENCE [LARGE SCALE GENOMIC DNA]</scope>
    <source>
        <strain evidence="2 3">AJA228-03</strain>
    </source>
</reference>
<proteinExistence type="predicted"/>
<feature type="transmembrane region" description="Helical" evidence="1">
    <location>
        <begin position="21"/>
        <end position="39"/>
    </location>
</feature>
<dbReference type="Gene3D" id="3.40.50.300">
    <property type="entry name" value="P-loop containing nucleotide triphosphate hydrolases"/>
    <property type="match status" value="1"/>
</dbReference>
<keyword evidence="1" id="KW-0812">Transmembrane</keyword>
<accession>A0ABD3SGX9</accession>
<comment type="caution">
    <text evidence="2">The sequence shown here is derived from an EMBL/GenBank/DDBJ whole genome shotgun (WGS) entry which is preliminary data.</text>
</comment>
<name>A0ABD3SGX9_9STRA</name>
<dbReference type="InterPro" id="IPR027417">
    <property type="entry name" value="P-loop_NTPase"/>
</dbReference>